<evidence type="ECO:0000259" key="2">
    <source>
        <dbReference type="Pfam" id="PF04865"/>
    </source>
</evidence>
<evidence type="ECO:0000256" key="1">
    <source>
        <dbReference type="SAM" id="Phobius"/>
    </source>
</evidence>
<accession>A0A1G2DVF8</accession>
<evidence type="ECO:0000313" key="3">
    <source>
        <dbReference type="EMBL" id="OGZ17402.1"/>
    </source>
</evidence>
<protein>
    <recommendedName>
        <fullName evidence="2">Baseplate protein J-like barrel domain-containing protein</fullName>
    </recommendedName>
</protein>
<dbReference type="InterPro" id="IPR006949">
    <property type="entry name" value="Barrel_Baseplate_J-like"/>
</dbReference>
<dbReference type="STRING" id="1801660.A2Z78_00635"/>
<reference evidence="3 4" key="1">
    <citation type="journal article" date="2016" name="Nat. Commun.">
        <title>Thousands of microbial genomes shed light on interconnected biogeochemical processes in an aquifer system.</title>
        <authorList>
            <person name="Anantharaman K."/>
            <person name="Brown C.T."/>
            <person name="Hug L.A."/>
            <person name="Sharon I."/>
            <person name="Castelle C.J."/>
            <person name="Probst A.J."/>
            <person name="Thomas B.C."/>
            <person name="Singh A."/>
            <person name="Wilkins M.J."/>
            <person name="Karaoz U."/>
            <person name="Brodie E.L."/>
            <person name="Williams K.H."/>
            <person name="Hubbard S.S."/>
            <person name="Banfield J.F."/>
        </authorList>
    </citation>
    <scope>NUCLEOTIDE SEQUENCE [LARGE SCALE GENOMIC DNA]</scope>
</reference>
<gene>
    <name evidence="3" type="ORF">A2Z78_00635</name>
</gene>
<organism evidence="3 4">
    <name type="scientific">Candidatus Nealsonbacteria bacterium RBG_13_36_15</name>
    <dbReference type="NCBI Taxonomy" id="1801660"/>
    <lineage>
        <taxon>Bacteria</taxon>
        <taxon>Candidatus Nealsoniibacteriota</taxon>
    </lineage>
</organism>
<sequence>MPNLYSQKIFDIIPPERIKISPKMEIKKKESFQPRFGKFFKIFLGIIILTFGGLFFYFVSQKTEIIIWPETQKVSFEEKITVDLETGEVKLATNTIPGNIIKEEQSVTQEFSSSGKGLKETKAEGTIRVYNNYHLNQTLVANTRFQPPSERVLYFRTTRQITVPAKSYIDVEVVADKPGEEYNIGPSTFSVPGLAGLPQYTFVYGKSSQSMGGGSKGDMPEVTQQDLEKAENALEEKLLTAVNNSLKDKISEDVIILEEATKKDFSESVFSAKAGEGKTSFSGEKRLSFTALFFKNSDLERFAKEYILSQISKDQEINLKSLKVNYSLGAADVESGKIILNLNCSADVYFKIEENDFKRELAGNLLPEAQNFLNNDPRINKFKLDLRPFWINRIPQNVERIKIKQEINSETISP</sequence>
<feature type="domain" description="Baseplate protein J-like barrel" evidence="2">
    <location>
        <begin position="137"/>
        <end position="190"/>
    </location>
</feature>
<proteinExistence type="predicted"/>
<name>A0A1G2DVF8_9BACT</name>
<evidence type="ECO:0000313" key="4">
    <source>
        <dbReference type="Proteomes" id="UP000176752"/>
    </source>
</evidence>
<keyword evidence="1" id="KW-0472">Membrane</keyword>
<feature type="transmembrane region" description="Helical" evidence="1">
    <location>
        <begin position="39"/>
        <end position="59"/>
    </location>
</feature>
<dbReference type="AlphaFoldDB" id="A0A1G2DVF8"/>
<dbReference type="Proteomes" id="UP000176752">
    <property type="component" value="Unassembled WGS sequence"/>
</dbReference>
<keyword evidence="1" id="KW-1133">Transmembrane helix</keyword>
<keyword evidence="1" id="KW-0812">Transmembrane</keyword>
<comment type="caution">
    <text evidence="3">The sequence shown here is derived from an EMBL/GenBank/DDBJ whole genome shotgun (WGS) entry which is preliminary data.</text>
</comment>
<dbReference type="EMBL" id="MHLV01000028">
    <property type="protein sequence ID" value="OGZ17402.1"/>
    <property type="molecule type" value="Genomic_DNA"/>
</dbReference>
<dbReference type="Pfam" id="PF04865">
    <property type="entry name" value="Baseplate_J"/>
    <property type="match status" value="1"/>
</dbReference>